<dbReference type="EMBL" id="KN833865">
    <property type="protein sequence ID" value="KIK16165.1"/>
    <property type="molecule type" value="Genomic_DNA"/>
</dbReference>
<dbReference type="AlphaFoldDB" id="A0A0C9XUT2"/>
<dbReference type="Proteomes" id="UP000054018">
    <property type="component" value="Unassembled WGS sequence"/>
</dbReference>
<reference evidence="2" key="2">
    <citation type="submission" date="2015-01" db="EMBL/GenBank/DDBJ databases">
        <title>Evolutionary Origins and Diversification of the Mycorrhizal Mutualists.</title>
        <authorList>
            <consortium name="DOE Joint Genome Institute"/>
            <consortium name="Mycorrhizal Genomics Consortium"/>
            <person name="Kohler A."/>
            <person name="Kuo A."/>
            <person name="Nagy L.G."/>
            <person name="Floudas D."/>
            <person name="Copeland A."/>
            <person name="Barry K.W."/>
            <person name="Cichocki N."/>
            <person name="Veneault-Fourrey C."/>
            <person name="LaButti K."/>
            <person name="Lindquist E.A."/>
            <person name="Lipzen A."/>
            <person name="Lundell T."/>
            <person name="Morin E."/>
            <person name="Murat C."/>
            <person name="Riley R."/>
            <person name="Ohm R."/>
            <person name="Sun H."/>
            <person name="Tunlid A."/>
            <person name="Henrissat B."/>
            <person name="Grigoriev I.V."/>
            <person name="Hibbett D.S."/>
            <person name="Martin F."/>
        </authorList>
    </citation>
    <scope>NUCLEOTIDE SEQUENCE [LARGE SCALE GENOMIC DNA]</scope>
    <source>
        <strain evidence="2">441</strain>
    </source>
</reference>
<dbReference type="HOGENOM" id="CLU_2886687_0_0_1"/>
<organism evidence="1 2">
    <name type="scientific">Pisolithus microcarpus 441</name>
    <dbReference type="NCBI Taxonomy" id="765257"/>
    <lineage>
        <taxon>Eukaryota</taxon>
        <taxon>Fungi</taxon>
        <taxon>Dikarya</taxon>
        <taxon>Basidiomycota</taxon>
        <taxon>Agaricomycotina</taxon>
        <taxon>Agaricomycetes</taxon>
        <taxon>Agaricomycetidae</taxon>
        <taxon>Boletales</taxon>
        <taxon>Sclerodermatineae</taxon>
        <taxon>Pisolithaceae</taxon>
        <taxon>Pisolithus</taxon>
    </lineage>
</organism>
<evidence type="ECO:0000313" key="2">
    <source>
        <dbReference type="Proteomes" id="UP000054018"/>
    </source>
</evidence>
<proteinExistence type="predicted"/>
<evidence type="ECO:0000313" key="1">
    <source>
        <dbReference type="EMBL" id="KIK16165.1"/>
    </source>
</evidence>
<sequence length="63" mass="7266">MVKKRVTGRVLTILRMVGVDKARLVMMRSTFRRNAQGKEDRRRYPHGTVATQCSKYGKQLATI</sequence>
<protein>
    <submittedName>
        <fullName evidence="1">Uncharacterized protein</fullName>
    </submittedName>
</protein>
<keyword evidence="2" id="KW-1185">Reference proteome</keyword>
<reference evidence="1 2" key="1">
    <citation type="submission" date="2014-04" db="EMBL/GenBank/DDBJ databases">
        <authorList>
            <consortium name="DOE Joint Genome Institute"/>
            <person name="Kuo A."/>
            <person name="Kohler A."/>
            <person name="Costa M.D."/>
            <person name="Nagy L.G."/>
            <person name="Floudas D."/>
            <person name="Copeland A."/>
            <person name="Barry K.W."/>
            <person name="Cichocki N."/>
            <person name="Veneault-Fourrey C."/>
            <person name="LaButti K."/>
            <person name="Lindquist E.A."/>
            <person name="Lipzen A."/>
            <person name="Lundell T."/>
            <person name="Morin E."/>
            <person name="Murat C."/>
            <person name="Sun H."/>
            <person name="Tunlid A."/>
            <person name="Henrissat B."/>
            <person name="Grigoriev I.V."/>
            <person name="Hibbett D.S."/>
            <person name="Martin F."/>
            <person name="Nordberg H.P."/>
            <person name="Cantor M.N."/>
            <person name="Hua S.X."/>
        </authorList>
    </citation>
    <scope>NUCLEOTIDE SEQUENCE [LARGE SCALE GENOMIC DNA]</scope>
    <source>
        <strain evidence="1 2">441</strain>
    </source>
</reference>
<gene>
    <name evidence="1" type="ORF">PISMIDRAFT_686561</name>
</gene>
<name>A0A0C9XUT2_9AGAM</name>
<accession>A0A0C9XUT2</accession>